<organism evidence="6 7">
    <name type="scientific">Streptomyces pini</name>
    <dbReference type="NCBI Taxonomy" id="1520580"/>
    <lineage>
        <taxon>Bacteria</taxon>
        <taxon>Bacillati</taxon>
        <taxon>Actinomycetota</taxon>
        <taxon>Actinomycetes</taxon>
        <taxon>Kitasatosporales</taxon>
        <taxon>Streptomycetaceae</taxon>
        <taxon>Streptomyces</taxon>
    </lineage>
</organism>
<name>A0A1I3YL79_9ACTN</name>
<feature type="region of interest" description="Disordered" evidence="2">
    <location>
        <begin position="424"/>
        <end position="444"/>
    </location>
</feature>
<dbReference type="EMBL" id="FOSG01000005">
    <property type="protein sequence ID" value="SFK32687.1"/>
    <property type="molecule type" value="Genomic_DNA"/>
</dbReference>
<keyword evidence="7" id="KW-1185">Reference proteome</keyword>
<evidence type="ECO:0000256" key="1">
    <source>
        <dbReference type="ARBA" id="ARBA00006754"/>
    </source>
</evidence>
<comment type="similarity">
    <text evidence="1">Belongs to the CdaR family.</text>
</comment>
<dbReference type="InterPro" id="IPR025751">
    <property type="entry name" value="RsbRD_N_dom"/>
</dbReference>
<dbReference type="InterPro" id="IPR042070">
    <property type="entry name" value="PucR_C-HTH_sf"/>
</dbReference>
<dbReference type="OrthoDB" id="3196285at2"/>
<evidence type="ECO:0000313" key="6">
    <source>
        <dbReference type="EMBL" id="SFK32687.1"/>
    </source>
</evidence>
<dbReference type="Pfam" id="PF17853">
    <property type="entry name" value="GGDEF_2"/>
    <property type="match status" value="1"/>
</dbReference>
<dbReference type="PANTHER" id="PTHR33744:SF1">
    <property type="entry name" value="DNA-BINDING TRANSCRIPTIONAL ACTIVATOR ADER"/>
    <property type="match status" value="1"/>
</dbReference>
<dbReference type="RefSeq" id="WP_093849020.1">
    <property type="nucleotide sequence ID" value="NZ_FOSG01000005.1"/>
</dbReference>
<evidence type="ECO:0000313" key="7">
    <source>
        <dbReference type="Proteomes" id="UP000198928"/>
    </source>
</evidence>
<reference evidence="7" key="1">
    <citation type="submission" date="2016-10" db="EMBL/GenBank/DDBJ databases">
        <authorList>
            <person name="Varghese N."/>
            <person name="Submissions S."/>
        </authorList>
    </citation>
    <scope>NUCLEOTIDE SEQUENCE [LARGE SCALE GENOMIC DNA]</scope>
    <source>
        <strain evidence="7">PL19</strain>
    </source>
</reference>
<feature type="region of interest" description="Disordered" evidence="2">
    <location>
        <begin position="241"/>
        <end position="267"/>
    </location>
</feature>
<evidence type="ECO:0000256" key="2">
    <source>
        <dbReference type="SAM" id="MobiDB-lite"/>
    </source>
</evidence>
<evidence type="ECO:0000259" key="4">
    <source>
        <dbReference type="Pfam" id="PF14361"/>
    </source>
</evidence>
<dbReference type="AlphaFoldDB" id="A0A1I3YL79"/>
<proteinExistence type="inferred from homology"/>
<dbReference type="Pfam" id="PF14361">
    <property type="entry name" value="RsbRD_N"/>
    <property type="match status" value="1"/>
</dbReference>
<evidence type="ECO:0000259" key="3">
    <source>
        <dbReference type="Pfam" id="PF13556"/>
    </source>
</evidence>
<feature type="compositionally biased region" description="Basic and acidic residues" evidence="2">
    <location>
        <begin position="433"/>
        <end position="444"/>
    </location>
</feature>
<feature type="domain" description="PucR C-terminal helix-turn-helix" evidence="3">
    <location>
        <begin position="360"/>
        <end position="418"/>
    </location>
</feature>
<dbReference type="InterPro" id="IPR041522">
    <property type="entry name" value="CdaR_GGDEF"/>
</dbReference>
<feature type="domain" description="RsbT co-antagonist protein RsbRD N-terminal" evidence="4">
    <location>
        <begin position="29"/>
        <end position="168"/>
    </location>
</feature>
<gene>
    <name evidence="6" type="ORF">SAMN05192584_105116</name>
</gene>
<dbReference type="PANTHER" id="PTHR33744">
    <property type="entry name" value="CARBOHYDRATE DIACID REGULATOR"/>
    <property type="match status" value="1"/>
</dbReference>
<protein>
    <submittedName>
        <fullName evidence="6">PucR C-terminal helix-turn-helix domain-containing protein</fullName>
    </submittedName>
</protein>
<sequence>MHPVVRAPVNAEAVAVLHRAARPLMDELPRLTDRVVELLCKEEPAYRAASVDQDELWHEVYRSLRHNVGSLLRPKELRDAARRCSWRIGADRAEQGLPLDALMRAFRLGGAVVWQSLVDRVTRYDPDGARLLVHVAAEVWDFVDEHCAVVAEAYRQTERRLAWRHDNRQRLMADALLEGTMRVADLAETSEALGLPERGRYAVVAVAGPGRDAHRGLIRSRVPAAVRILWHPRSDADLGIATLGGDHGSHGSHGSPGSHGDHGDHGTADGLLAELAGALPALPGLRTGISFAVEGLARIGEARRLAETALRSAAPGGAPVLLHEHLPAALLVSSPGLAAALADRVLGPVLRLEGADRDLLLDTLTAWLECDGSARRAGSRLFCHRNTVLNRLRRFEQLTGRSLGRPHEVAELSLALTARRVLHGQAGGQGPKARGEPGRARPAV</sequence>
<accession>A0A1I3YL79</accession>
<dbReference type="InterPro" id="IPR025736">
    <property type="entry name" value="PucR_C-HTH_dom"/>
</dbReference>
<dbReference type="Pfam" id="PF13556">
    <property type="entry name" value="HTH_30"/>
    <property type="match status" value="1"/>
</dbReference>
<dbReference type="Gene3D" id="1.10.10.2840">
    <property type="entry name" value="PucR C-terminal helix-turn-helix domain"/>
    <property type="match status" value="1"/>
</dbReference>
<evidence type="ECO:0000259" key="5">
    <source>
        <dbReference type="Pfam" id="PF17853"/>
    </source>
</evidence>
<feature type="domain" description="CdaR GGDEF-like" evidence="5">
    <location>
        <begin position="185"/>
        <end position="311"/>
    </location>
</feature>
<dbReference type="Proteomes" id="UP000198928">
    <property type="component" value="Unassembled WGS sequence"/>
</dbReference>
<dbReference type="InterPro" id="IPR051448">
    <property type="entry name" value="CdaR-like_regulators"/>
</dbReference>